<evidence type="ECO:0000313" key="3">
    <source>
        <dbReference type="Proteomes" id="UP000050535"/>
    </source>
</evidence>
<sequence>MVARANADSDGNAKQFRDFRALERLYDRLPERFDATAVGDAAATGDAVAVSGTRRHLLVRHFAEHPGFDCELVAQQPLTAEKTAAAAGDAPRRSRVDESEVASTH</sequence>
<dbReference type="STRING" id="699431.SY89_02875"/>
<proteinExistence type="predicted"/>
<dbReference type="AlphaFoldDB" id="A0A0N8I0E9"/>
<evidence type="ECO:0000313" key="2">
    <source>
        <dbReference type="EMBL" id="KPN32115.1"/>
    </source>
</evidence>
<gene>
    <name evidence="2" type="ORF">SY89_02875</name>
</gene>
<comment type="caution">
    <text evidence="2">The sequence shown here is derived from an EMBL/GenBank/DDBJ whole genome shotgun (WGS) entry which is preliminary data.</text>
</comment>
<keyword evidence="3" id="KW-1185">Reference proteome</keyword>
<feature type="region of interest" description="Disordered" evidence="1">
    <location>
        <begin position="82"/>
        <end position="105"/>
    </location>
</feature>
<dbReference type="Pfam" id="PF24372">
    <property type="entry name" value="DUF7528"/>
    <property type="match status" value="1"/>
</dbReference>
<dbReference type="EMBL" id="LGUC01000001">
    <property type="protein sequence ID" value="KPN32115.1"/>
    <property type="molecule type" value="Genomic_DNA"/>
</dbReference>
<evidence type="ECO:0000256" key="1">
    <source>
        <dbReference type="SAM" id="MobiDB-lite"/>
    </source>
</evidence>
<accession>A0A0N8I0E9</accession>
<dbReference type="Proteomes" id="UP000050535">
    <property type="component" value="Unassembled WGS sequence"/>
</dbReference>
<dbReference type="InterPro" id="IPR055950">
    <property type="entry name" value="DUF7528"/>
</dbReference>
<organism evidence="2 3">
    <name type="scientific">Halolamina pelagica</name>
    <dbReference type="NCBI Taxonomy" id="699431"/>
    <lineage>
        <taxon>Archaea</taxon>
        <taxon>Methanobacteriati</taxon>
        <taxon>Methanobacteriota</taxon>
        <taxon>Stenosarchaea group</taxon>
        <taxon>Halobacteria</taxon>
        <taxon>Halobacteriales</taxon>
        <taxon>Haloferacaceae</taxon>
    </lineage>
</organism>
<name>A0A0N8I0E9_9EURY</name>
<protein>
    <submittedName>
        <fullName evidence="2">Uncharacterized protein</fullName>
    </submittedName>
</protein>
<reference evidence="3" key="1">
    <citation type="submission" date="2013-11" db="EMBL/GenBank/DDBJ databases">
        <authorList>
            <person name="Hoang H.T."/>
            <person name="Killian M.L."/>
            <person name="Madson D.M."/>
            <person name="Arruda P.H.E."/>
            <person name="Sun D."/>
            <person name="Schwartz K.J."/>
            <person name="Yoon K."/>
        </authorList>
    </citation>
    <scope>NUCLEOTIDE SEQUENCE [LARGE SCALE GENOMIC DNA]</scope>
    <source>
        <strain evidence="3">CDK2</strain>
    </source>
</reference>